<dbReference type="GO" id="GO:0005736">
    <property type="term" value="C:RNA polymerase I complex"/>
    <property type="evidence" value="ECO:0007669"/>
    <property type="project" value="EnsemblFungi"/>
</dbReference>
<dbReference type="GO" id="GO:0003899">
    <property type="term" value="F:DNA-directed RNA polymerase activity"/>
    <property type="evidence" value="ECO:0007669"/>
    <property type="project" value="EnsemblFungi"/>
</dbReference>
<dbReference type="GO" id="GO:0005777">
    <property type="term" value="C:peroxisome"/>
    <property type="evidence" value="ECO:0007669"/>
    <property type="project" value="EnsemblFungi"/>
</dbReference>
<dbReference type="SUPFAM" id="SSF63393">
    <property type="entry name" value="RNA polymerase subunits"/>
    <property type="match status" value="1"/>
</dbReference>
<dbReference type="GO" id="GO:0006367">
    <property type="term" value="P:transcription initiation at RNA polymerase II promoter"/>
    <property type="evidence" value="ECO:0007669"/>
    <property type="project" value="EnsemblFungi"/>
</dbReference>
<dbReference type="GO" id="GO:0006386">
    <property type="term" value="P:termination of RNA polymerase III transcription"/>
    <property type="evidence" value="ECO:0007669"/>
    <property type="project" value="EnsemblFungi"/>
</dbReference>
<dbReference type="GO" id="GO:0006363">
    <property type="term" value="P:termination of RNA polymerase I transcription"/>
    <property type="evidence" value="ECO:0007669"/>
    <property type="project" value="EnsemblFungi"/>
</dbReference>
<dbReference type="AlphaFoldDB" id="A0A194US06"/>
<dbReference type="FunFam" id="2.20.28.30:FF:000003">
    <property type="entry name" value="DNA-directed RNA polymerases I, II, and III subunit RPABC4"/>
    <property type="match status" value="1"/>
</dbReference>
<evidence type="ECO:0000256" key="3">
    <source>
        <dbReference type="ARBA" id="ARBA00022833"/>
    </source>
</evidence>
<protein>
    <submittedName>
        <fullName evidence="6">DNA-directed RNA polymerases I, II, and III subunit RPABC4</fullName>
    </submittedName>
</protein>
<dbReference type="InterPro" id="IPR029040">
    <property type="entry name" value="RPABC4/Spt4"/>
</dbReference>
<dbReference type="Pfam" id="PF03604">
    <property type="entry name" value="Zn_ribbon_RPAB4"/>
    <property type="match status" value="1"/>
</dbReference>
<evidence type="ECO:0000256" key="4">
    <source>
        <dbReference type="ARBA" id="ARBA00023242"/>
    </source>
</evidence>
<evidence type="ECO:0000256" key="2">
    <source>
        <dbReference type="ARBA" id="ARBA00022723"/>
    </source>
</evidence>
<keyword evidence="7" id="KW-1185">Reference proteome</keyword>
<keyword evidence="4" id="KW-0539">Nucleus</keyword>
<dbReference type="GO" id="GO:0005665">
    <property type="term" value="C:RNA polymerase II, core complex"/>
    <property type="evidence" value="ECO:0007669"/>
    <property type="project" value="EnsemblFungi"/>
</dbReference>
<organism evidence="6 7">
    <name type="scientific">Cytospora mali</name>
    <name type="common">Apple Valsa canker fungus</name>
    <name type="synonym">Valsa mali</name>
    <dbReference type="NCBI Taxonomy" id="578113"/>
    <lineage>
        <taxon>Eukaryota</taxon>
        <taxon>Fungi</taxon>
        <taxon>Dikarya</taxon>
        <taxon>Ascomycota</taxon>
        <taxon>Pezizomycotina</taxon>
        <taxon>Sordariomycetes</taxon>
        <taxon>Sordariomycetidae</taxon>
        <taxon>Diaporthales</taxon>
        <taxon>Cytosporaceae</taxon>
        <taxon>Cytospora</taxon>
    </lineage>
</organism>
<dbReference type="GO" id="GO:0003677">
    <property type="term" value="F:DNA binding"/>
    <property type="evidence" value="ECO:0007669"/>
    <property type="project" value="InterPro"/>
</dbReference>
<comment type="subcellular location">
    <subcellularLocation>
        <location evidence="1">Nucleus</location>
    </subcellularLocation>
</comment>
<dbReference type="GO" id="GO:0006361">
    <property type="term" value="P:transcription initiation at RNA polymerase I promoter"/>
    <property type="evidence" value="ECO:0007669"/>
    <property type="project" value="EnsemblFungi"/>
</dbReference>
<accession>A0A194US06</accession>
<dbReference type="EMBL" id="KN714674">
    <property type="protein sequence ID" value="KUI54460.1"/>
    <property type="molecule type" value="Genomic_DNA"/>
</dbReference>
<gene>
    <name evidence="6" type="ORF">VP1G_01845</name>
</gene>
<dbReference type="OrthoDB" id="5585087at2759"/>
<keyword evidence="3" id="KW-0862">Zinc</keyword>
<keyword evidence="6" id="KW-0804">Transcription</keyword>
<dbReference type="InterPro" id="IPR006591">
    <property type="entry name" value="RNAP_P/RPABC4"/>
</dbReference>
<dbReference type="GO" id="GO:0006368">
    <property type="term" value="P:transcription elongation by RNA polymerase II"/>
    <property type="evidence" value="ECO:0007669"/>
    <property type="project" value="EnsemblFungi"/>
</dbReference>
<dbReference type="InterPro" id="IPR039747">
    <property type="entry name" value="RPABC4"/>
</dbReference>
<evidence type="ECO:0000256" key="1">
    <source>
        <dbReference type="ARBA" id="ARBA00004123"/>
    </source>
</evidence>
<keyword evidence="2" id="KW-0479">Metal-binding</keyword>
<dbReference type="GO" id="GO:0006362">
    <property type="term" value="P:transcription elongation by RNA polymerase I"/>
    <property type="evidence" value="ECO:0007669"/>
    <property type="project" value="EnsemblFungi"/>
</dbReference>
<proteinExistence type="inferred from homology"/>
<reference evidence="7" key="1">
    <citation type="submission" date="2014-12" db="EMBL/GenBank/DDBJ databases">
        <title>Genome Sequence of Valsa Canker Pathogens Uncovers a Specific Adaption of Colonization on Woody Bark.</title>
        <authorList>
            <person name="Yin Z."/>
            <person name="Liu H."/>
            <person name="Gao X."/>
            <person name="Li Z."/>
            <person name="Song N."/>
            <person name="Ke X."/>
            <person name="Dai Q."/>
            <person name="Wu Y."/>
            <person name="Sun Y."/>
            <person name="Xu J.-R."/>
            <person name="Kang Z.K."/>
            <person name="Wang L."/>
            <person name="Huang L."/>
        </authorList>
    </citation>
    <scope>NUCLEOTIDE SEQUENCE [LARGE SCALE GENOMIC DNA]</scope>
    <source>
        <strain evidence="7">SXYL134</strain>
    </source>
</reference>
<dbReference type="STRING" id="694573.A0A194US06"/>
<dbReference type="GO" id="GO:0006384">
    <property type="term" value="P:transcription initiation at RNA polymerase III promoter"/>
    <property type="evidence" value="ECO:0007669"/>
    <property type="project" value="EnsemblFungi"/>
</dbReference>
<dbReference type="PANTHER" id="PTHR12056">
    <property type="entry name" value="DNA-DIRECTED RNA POLYMERASES I, II, AND III"/>
    <property type="match status" value="1"/>
</dbReference>
<accession>A0A194VI55</accession>
<comment type="similarity">
    <text evidence="5">Belongs to the archaeal Rpo12/eukaryotic RPC10 RNA polymerase subunit family.</text>
</comment>
<sequence>MSREGYTVPTGSQGNSFGAGGNAMAGKPNSFAAEFRDDNALMKYLCGDCGSHTPLRKSDPIRCKDCGCRVLYKERTKRMIQFEAR</sequence>
<evidence type="ECO:0000313" key="6">
    <source>
        <dbReference type="EMBL" id="KUI54460.1"/>
    </source>
</evidence>
<evidence type="ECO:0000313" key="7">
    <source>
        <dbReference type="Proteomes" id="UP000078576"/>
    </source>
</evidence>
<dbReference type="Proteomes" id="UP000078576">
    <property type="component" value="Unassembled WGS sequence"/>
</dbReference>
<dbReference type="PANTHER" id="PTHR12056:SF2">
    <property type="entry name" value="GEO11084P1"/>
    <property type="match status" value="1"/>
</dbReference>
<evidence type="ECO:0000256" key="5">
    <source>
        <dbReference type="ARBA" id="ARBA00025770"/>
    </source>
</evidence>
<keyword evidence="6" id="KW-0240">DNA-directed RNA polymerase</keyword>
<dbReference type="GO" id="GO:0005666">
    <property type="term" value="C:RNA polymerase III complex"/>
    <property type="evidence" value="ECO:0007669"/>
    <property type="project" value="EnsemblFungi"/>
</dbReference>
<dbReference type="GO" id="GO:0042797">
    <property type="term" value="P:tRNA transcription by RNA polymerase III"/>
    <property type="evidence" value="ECO:0007669"/>
    <property type="project" value="EnsemblFungi"/>
</dbReference>
<name>A0A194US06_CYTMA</name>
<dbReference type="GO" id="GO:0008270">
    <property type="term" value="F:zinc ion binding"/>
    <property type="evidence" value="ECO:0007669"/>
    <property type="project" value="EnsemblFungi"/>
</dbReference>
<dbReference type="Gene3D" id="2.20.28.30">
    <property type="entry name" value="RNA polymerase ii, chain L"/>
    <property type="match status" value="1"/>
</dbReference>
<dbReference type="SMART" id="SM00659">
    <property type="entry name" value="RPOLCX"/>
    <property type="match status" value="1"/>
</dbReference>
<dbReference type="GO" id="GO:0003968">
    <property type="term" value="F:RNA-directed RNA polymerase activity"/>
    <property type="evidence" value="ECO:0007669"/>
    <property type="project" value="EnsemblFungi"/>
</dbReference>